<accession>A0A9X4M4B9</accession>
<dbReference type="EMBL" id="JANRHA010000003">
    <property type="protein sequence ID" value="MDG3014191.1"/>
    <property type="molecule type" value="Genomic_DNA"/>
</dbReference>
<dbReference type="Proteomes" id="UP001152755">
    <property type="component" value="Unassembled WGS sequence"/>
</dbReference>
<gene>
    <name evidence="4" type="ORF">NVS88_06435</name>
</gene>
<feature type="compositionally biased region" description="Low complexity" evidence="1">
    <location>
        <begin position="66"/>
        <end position="96"/>
    </location>
</feature>
<evidence type="ECO:0000256" key="1">
    <source>
        <dbReference type="SAM" id="MobiDB-lite"/>
    </source>
</evidence>
<keyword evidence="5" id="KW-1185">Reference proteome</keyword>
<proteinExistence type="predicted"/>
<feature type="domain" description="DUF732" evidence="3">
    <location>
        <begin position="110"/>
        <end position="189"/>
    </location>
</feature>
<dbReference type="RefSeq" id="WP_277832085.1">
    <property type="nucleotide sequence ID" value="NZ_JAAIVF010000002.1"/>
</dbReference>
<feature type="signal peptide" evidence="2">
    <location>
        <begin position="1"/>
        <end position="24"/>
    </location>
</feature>
<comment type="caution">
    <text evidence="4">The sequence shown here is derived from an EMBL/GenBank/DDBJ whole genome shotgun (WGS) entry which is preliminary data.</text>
</comment>
<evidence type="ECO:0000256" key="2">
    <source>
        <dbReference type="SAM" id="SignalP"/>
    </source>
</evidence>
<feature type="region of interest" description="Disordered" evidence="1">
    <location>
        <begin position="29"/>
        <end position="112"/>
    </location>
</feature>
<reference evidence="4" key="1">
    <citation type="submission" date="2022-08" db="EMBL/GenBank/DDBJ databases">
        <title>Genome analysis of Corynebacteriales strain.</title>
        <authorList>
            <person name="Lee S.D."/>
        </authorList>
    </citation>
    <scope>NUCLEOTIDE SEQUENCE</scope>
    <source>
        <strain evidence="4">D3-21</strain>
    </source>
</reference>
<dbReference type="InterPro" id="IPR007969">
    <property type="entry name" value="DUF732"/>
</dbReference>
<evidence type="ECO:0000259" key="3">
    <source>
        <dbReference type="Pfam" id="PF05305"/>
    </source>
</evidence>
<dbReference type="AlphaFoldDB" id="A0A9X4M4B9"/>
<evidence type="ECO:0000313" key="4">
    <source>
        <dbReference type="EMBL" id="MDG3014191.1"/>
    </source>
</evidence>
<dbReference type="PROSITE" id="PS51257">
    <property type="entry name" value="PROKAR_LIPOPROTEIN"/>
    <property type="match status" value="1"/>
</dbReference>
<sequence>MMRNAVTRGIVATAVVASGIGLLAGCGSNDSTASGKPSVSAAAKPTATAAAPQQGGSTAPGGSHGDAGAAAPAPTIDPDPTGVAATAPPETPEALPQGFPGPTQPPRSPKDQAFLDQLDKAGVKVGNTGDIALTTANYICSALQAKVPTDQVTTTVTAITSSQSQLTGSKLKPADSAAIYIKVAKEDFCNS</sequence>
<keyword evidence="2" id="KW-0732">Signal</keyword>
<name>A0A9X4M4B9_9ACTN</name>
<dbReference type="Pfam" id="PF05305">
    <property type="entry name" value="DUF732"/>
    <property type="match status" value="1"/>
</dbReference>
<feature type="compositionally biased region" description="Low complexity" evidence="1">
    <location>
        <begin position="36"/>
        <end position="57"/>
    </location>
</feature>
<protein>
    <submittedName>
        <fullName evidence="4">DUF732 domain-containing protein</fullName>
    </submittedName>
</protein>
<evidence type="ECO:0000313" key="5">
    <source>
        <dbReference type="Proteomes" id="UP001152755"/>
    </source>
</evidence>
<organism evidence="4 5">
    <name type="scientific">Speluncibacter jeojiensis</name>
    <dbReference type="NCBI Taxonomy" id="2710754"/>
    <lineage>
        <taxon>Bacteria</taxon>
        <taxon>Bacillati</taxon>
        <taxon>Actinomycetota</taxon>
        <taxon>Actinomycetes</taxon>
        <taxon>Mycobacteriales</taxon>
        <taxon>Speluncibacteraceae</taxon>
        <taxon>Speluncibacter</taxon>
    </lineage>
</organism>
<feature type="chain" id="PRO_5040950861" evidence="2">
    <location>
        <begin position="25"/>
        <end position="191"/>
    </location>
</feature>